<evidence type="ECO:0000313" key="2">
    <source>
        <dbReference type="Proteomes" id="UP001196870"/>
    </source>
</evidence>
<proteinExistence type="predicted"/>
<protein>
    <submittedName>
        <fullName evidence="1">DUF3604 domain-containing protein</fullName>
    </submittedName>
</protein>
<dbReference type="InterPro" id="IPR022028">
    <property type="entry name" value="DUF3604"/>
</dbReference>
<reference evidence="2" key="1">
    <citation type="journal article" date="2021" name="Syst. Appl. Microbiol.">
        <title>Roseomonas hellenica sp. nov., isolated from roots of wild-growing Alkanna tinctoria.</title>
        <authorList>
            <person name="Rat A."/>
            <person name="Naranjo H.D."/>
            <person name="Lebbe L."/>
            <person name="Cnockaert M."/>
            <person name="Krigas N."/>
            <person name="Grigoriadou K."/>
            <person name="Maloupa E."/>
            <person name="Willems A."/>
        </authorList>
    </citation>
    <scope>NUCLEOTIDE SEQUENCE [LARGE SCALE GENOMIC DNA]</scope>
    <source>
        <strain evidence="2">LMG 31523</strain>
    </source>
</reference>
<evidence type="ECO:0000313" key="1">
    <source>
        <dbReference type="EMBL" id="MBR0663769.1"/>
    </source>
</evidence>
<comment type="caution">
    <text evidence="1">The sequence shown here is derived from an EMBL/GenBank/DDBJ whole genome shotgun (WGS) entry which is preliminary data.</text>
</comment>
<gene>
    <name evidence="1" type="ORF">GXW71_05295</name>
</gene>
<dbReference type="Proteomes" id="UP001196870">
    <property type="component" value="Unassembled WGS sequence"/>
</dbReference>
<keyword evidence="2" id="KW-1185">Reference proteome</keyword>
<dbReference type="EMBL" id="JAAGBB010000005">
    <property type="protein sequence ID" value="MBR0663769.1"/>
    <property type="molecule type" value="Genomic_DNA"/>
</dbReference>
<organism evidence="1 2">
    <name type="scientific">Plastoroseomonas hellenica</name>
    <dbReference type="NCBI Taxonomy" id="2687306"/>
    <lineage>
        <taxon>Bacteria</taxon>
        <taxon>Pseudomonadati</taxon>
        <taxon>Pseudomonadota</taxon>
        <taxon>Alphaproteobacteria</taxon>
        <taxon>Acetobacterales</taxon>
        <taxon>Acetobacteraceae</taxon>
        <taxon>Plastoroseomonas</taxon>
    </lineage>
</organism>
<dbReference type="Pfam" id="PF12228">
    <property type="entry name" value="DUF3604"/>
    <property type="match status" value="1"/>
</dbReference>
<dbReference type="Gene3D" id="3.20.20.140">
    <property type="entry name" value="Metal-dependent hydrolases"/>
    <property type="match status" value="1"/>
</dbReference>
<sequence length="765" mass="82646">MGATHRVGLTDYMRGEIGTARLDRTGRFTAGAFATFRLTYTAGRFGIDDTGGIQVTFRFASDMGTPQFADPKAAHYVTASASNGAILALSFDVKGHLRPWDKALRVKVVRGFLREGDTITLVFGDTSGGSPGIRLQTFAEDGFQFRTLCDPFATLNWCEVPEQPVIDIVAGPPATWHAVLPTLIAPGQDLALGLRADDAWGNPTALVDGTLRLAATGPLAGLPAEIRFAPGARSHRIAGLRATAPGEIAVTLSDAGGNLLCASNPLRVTAEVPLRHVWADLHGQSGETIGTNPLRGFAAFARDCAFLDAMCHQGNDFQITPEFWAELNAVSAEFDQPGRFVFIPGYEWSGNTALGGDRNVLFLREGEAIHRSSHALVGDLADADQDAFTVDALFDRLRGRDALVMAHVGGRYADIAGRGHDRLLQRQVEVHSDWGTFEWLAEDAFRAGYRVGIVANSDGHKGRHGASHPGASLFGAYGGLTCLMAPALTRDAVFQALRRRRHYCTTGTRLFLDARVDLAEAAALHEDDPAAGGRPVGRVRQALMGDILAGAPQEVEFALEVSAGTPIERIEIRDGLRVLETWRPYAAQDLGRRIRFLWEGAEYRGRGRQCFWDGGAELVGNRFAAMRPINRWNLDKRCDLVGDAAIAWTAVTTGGFGGFEAMLEDAAAGTLRFTTPHVGGEVALAELGLDDRIFDAGGLGRRIRLYRLPDANPHRQAKLTRRIRRDGKGDTALWAKVILEDGHVAWSSPIYLIPGDPDAAPALPP</sequence>
<name>A0ABS5EU01_9PROT</name>
<accession>A0ABS5EU01</accession>
<dbReference type="RefSeq" id="WP_211851367.1">
    <property type="nucleotide sequence ID" value="NZ_JAAGBB010000005.1"/>
</dbReference>